<evidence type="ECO:0000313" key="3">
    <source>
        <dbReference type="Proteomes" id="UP000627292"/>
    </source>
</evidence>
<keyword evidence="3" id="KW-1185">Reference proteome</keyword>
<feature type="transmembrane region" description="Helical" evidence="1">
    <location>
        <begin position="127"/>
        <end position="146"/>
    </location>
</feature>
<evidence type="ECO:0000256" key="1">
    <source>
        <dbReference type="SAM" id="Phobius"/>
    </source>
</evidence>
<protein>
    <recommendedName>
        <fullName evidence="4">Polyketide cyclase / dehydrase and lipid transport</fullName>
    </recommendedName>
</protein>
<keyword evidence="1" id="KW-1133">Transmembrane helix</keyword>
<dbReference type="Proteomes" id="UP000627292">
    <property type="component" value="Unassembled WGS sequence"/>
</dbReference>
<reference evidence="2" key="2">
    <citation type="submission" date="2020-09" db="EMBL/GenBank/DDBJ databases">
        <authorList>
            <person name="Sun Q."/>
            <person name="Zhou Y."/>
        </authorList>
    </citation>
    <scope>NUCLEOTIDE SEQUENCE</scope>
    <source>
        <strain evidence="2">CGMCC 1.15290</strain>
    </source>
</reference>
<keyword evidence="1" id="KW-0472">Membrane</keyword>
<gene>
    <name evidence="2" type="ORF">GCM10011379_05920</name>
</gene>
<accession>A0A917IQZ6</accession>
<name>A0A917IQZ6_9BACT</name>
<feature type="transmembrane region" description="Helical" evidence="1">
    <location>
        <begin position="35"/>
        <end position="57"/>
    </location>
</feature>
<keyword evidence="1" id="KW-0812">Transmembrane</keyword>
<dbReference type="RefSeq" id="WP_188950484.1">
    <property type="nucleotide sequence ID" value="NZ_BMIB01000001.1"/>
</dbReference>
<comment type="caution">
    <text evidence="2">The sequence shown here is derived from an EMBL/GenBank/DDBJ whole genome shotgun (WGS) entry which is preliminary data.</text>
</comment>
<dbReference type="EMBL" id="BMIB01000001">
    <property type="protein sequence ID" value="GGH59300.1"/>
    <property type="molecule type" value="Genomic_DNA"/>
</dbReference>
<dbReference type="AlphaFoldDB" id="A0A917IQZ6"/>
<feature type="transmembrane region" description="Helical" evidence="1">
    <location>
        <begin position="96"/>
        <end position="115"/>
    </location>
</feature>
<evidence type="ECO:0008006" key="4">
    <source>
        <dbReference type="Google" id="ProtNLM"/>
    </source>
</evidence>
<reference evidence="2" key="1">
    <citation type="journal article" date="2014" name="Int. J. Syst. Evol. Microbiol.">
        <title>Complete genome sequence of Corynebacterium casei LMG S-19264T (=DSM 44701T), isolated from a smear-ripened cheese.</title>
        <authorList>
            <consortium name="US DOE Joint Genome Institute (JGI-PGF)"/>
            <person name="Walter F."/>
            <person name="Albersmeier A."/>
            <person name="Kalinowski J."/>
            <person name="Ruckert C."/>
        </authorList>
    </citation>
    <scope>NUCLEOTIDE SEQUENCE</scope>
    <source>
        <strain evidence="2">CGMCC 1.15290</strain>
    </source>
</reference>
<proteinExistence type="predicted"/>
<feature type="transmembrane region" description="Helical" evidence="1">
    <location>
        <begin position="69"/>
        <end position="90"/>
    </location>
</feature>
<sequence>MAPEKLRKIIWIVAAALLAALVFYSLFTMDMLGNVFTVMSIGFIAGVPFCIGAFTIFLCDVKLIAKRRFVIWMSIAPILAFFLLTLALAMEGWACWLMILPFFLALSVAGGLVMARIRLKNLKDRMYMSFFALLPFAVAPVEQAIASIPGRYTADTAIEIKADKAVIWSMVTRVKKIEAAEDKGWFTRMLGFPRPLEAELDYEGTGAFRKAVFDKGLVFDEKVTAYQHQRFMQFTIRANPYDIPSTTMDEHIVVGGKYFDVLDGTYELQPLANNTYRLHLYSHYKLSTSFNFYSSWWAGWIMKDIQNNILQVIKSRAEQAATVKQ</sequence>
<evidence type="ECO:0000313" key="2">
    <source>
        <dbReference type="EMBL" id="GGH59300.1"/>
    </source>
</evidence>
<organism evidence="2 3">
    <name type="scientific">Filimonas zeae</name>
    <dbReference type="NCBI Taxonomy" id="1737353"/>
    <lineage>
        <taxon>Bacteria</taxon>
        <taxon>Pseudomonadati</taxon>
        <taxon>Bacteroidota</taxon>
        <taxon>Chitinophagia</taxon>
        <taxon>Chitinophagales</taxon>
        <taxon>Chitinophagaceae</taxon>
        <taxon>Filimonas</taxon>
    </lineage>
</organism>
<feature type="transmembrane region" description="Helical" evidence="1">
    <location>
        <begin position="9"/>
        <end position="29"/>
    </location>
</feature>
<dbReference type="SUPFAM" id="SSF55961">
    <property type="entry name" value="Bet v1-like"/>
    <property type="match status" value="1"/>
</dbReference>